<dbReference type="PROSITE" id="PS01317">
    <property type="entry name" value="SSRP"/>
    <property type="match status" value="1"/>
</dbReference>
<evidence type="ECO:0000256" key="3">
    <source>
        <dbReference type="HAMAP-Rule" id="MF_00023"/>
    </source>
</evidence>
<dbReference type="NCBIfam" id="TIGR00086">
    <property type="entry name" value="smpB"/>
    <property type="match status" value="1"/>
</dbReference>
<keyword evidence="1 3" id="KW-0963">Cytoplasm</keyword>
<keyword evidence="2 3" id="KW-0694">RNA-binding</keyword>
<name>A0A2H0VEX9_9BACT</name>
<comment type="similarity">
    <text evidence="3">Belongs to the SmpB family.</text>
</comment>
<evidence type="ECO:0000313" key="4">
    <source>
        <dbReference type="EMBL" id="PIR97674.1"/>
    </source>
</evidence>
<comment type="subcellular location">
    <subcellularLocation>
        <location evidence="3">Cytoplasm</location>
    </subcellularLocation>
    <text evidence="3">The tmRNA-SmpB complex associates with stalled 70S ribosomes.</text>
</comment>
<dbReference type="EMBL" id="PFAJ01000003">
    <property type="protein sequence ID" value="PIR97674.1"/>
    <property type="molecule type" value="Genomic_DNA"/>
</dbReference>
<accession>A0A2H0VEX9</accession>
<dbReference type="InterPro" id="IPR023620">
    <property type="entry name" value="SmpB"/>
</dbReference>
<evidence type="ECO:0000256" key="2">
    <source>
        <dbReference type="ARBA" id="ARBA00022884"/>
    </source>
</evidence>
<protein>
    <recommendedName>
        <fullName evidence="3">SsrA-binding protein</fullName>
    </recommendedName>
    <alternativeName>
        <fullName evidence="3">Small protein B</fullName>
    </alternativeName>
</protein>
<dbReference type="NCBIfam" id="NF003843">
    <property type="entry name" value="PRK05422.1"/>
    <property type="match status" value="1"/>
</dbReference>
<sequence>MKILAKNKRAYFDYEIFDNFEAGVVLTGQEVKSAKTGGMELTSAYARITNEEVYLLNGHIKAYAHASNLEGYDPTQNRKLLLKKAEIKKLIGRIQEKGLTLLALEAYVKNGRIKIRLGLGRSKKKIDKRDLIKKRESDRKIGRATKNALRKSAR</sequence>
<dbReference type="GO" id="GO:0005829">
    <property type="term" value="C:cytosol"/>
    <property type="evidence" value="ECO:0007669"/>
    <property type="project" value="TreeGrafter"/>
</dbReference>
<evidence type="ECO:0000313" key="5">
    <source>
        <dbReference type="Proteomes" id="UP000230557"/>
    </source>
</evidence>
<dbReference type="GO" id="GO:0003723">
    <property type="term" value="F:RNA binding"/>
    <property type="evidence" value="ECO:0007669"/>
    <property type="project" value="UniProtKB-UniRule"/>
</dbReference>
<comment type="caution">
    <text evidence="4">The sequence shown here is derived from an EMBL/GenBank/DDBJ whole genome shotgun (WGS) entry which is preliminary data.</text>
</comment>
<dbReference type="CDD" id="cd09294">
    <property type="entry name" value="SmpB"/>
    <property type="match status" value="1"/>
</dbReference>
<proteinExistence type="inferred from homology"/>
<dbReference type="AlphaFoldDB" id="A0A2H0VEX9"/>
<dbReference type="Gene3D" id="2.40.280.10">
    <property type="match status" value="1"/>
</dbReference>
<gene>
    <name evidence="3" type="primary">smpB</name>
    <name evidence="4" type="ORF">COT91_00115</name>
</gene>
<dbReference type="PANTHER" id="PTHR30308">
    <property type="entry name" value="TMRNA-BINDING COMPONENT OF TRANS-TRANSLATION TAGGING COMPLEX"/>
    <property type="match status" value="1"/>
</dbReference>
<dbReference type="InterPro" id="IPR000037">
    <property type="entry name" value="SsrA-bd_prot"/>
</dbReference>
<dbReference type="GO" id="GO:0070930">
    <property type="term" value="P:trans-translation-dependent protein tagging"/>
    <property type="evidence" value="ECO:0007669"/>
    <property type="project" value="TreeGrafter"/>
</dbReference>
<dbReference type="InterPro" id="IPR020081">
    <property type="entry name" value="SsrA-bd_prot_CS"/>
</dbReference>
<dbReference type="Pfam" id="PF01668">
    <property type="entry name" value="SmpB"/>
    <property type="match status" value="1"/>
</dbReference>
<organism evidence="4 5">
    <name type="scientific">Candidatus Doudnabacteria bacterium CG10_big_fil_rev_8_21_14_0_10_41_10</name>
    <dbReference type="NCBI Taxonomy" id="1974551"/>
    <lineage>
        <taxon>Bacteria</taxon>
        <taxon>Candidatus Doudnaibacteriota</taxon>
    </lineage>
</organism>
<dbReference type="HAMAP" id="MF_00023">
    <property type="entry name" value="SmpB"/>
    <property type="match status" value="1"/>
</dbReference>
<dbReference type="SUPFAM" id="SSF74982">
    <property type="entry name" value="Small protein B (SmpB)"/>
    <property type="match status" value="1"/>
</dbReference>
<evidence type="ECO:0000256" key="1">
    <source>
        <dbReference type="ARBA" id="ARBA00022490"/>
    </source>
</evidence>
<reference evidence="5" key="1">
    <citation type="submission" date="2017-09" db="EMBL/GenBank/DDBJ databases">
        <title>Depth-based differentiation of microbial function through sediment-hosted aquifers and enrichment of novel symbionts in the deep terrestrial subsurface.</title>
        <authorList>
            <person name="Probst A.J."/>
            <person name="Ladd B."/>
            <person name="Jarett J.K."/>
            <person name="Geller-Mcgrath D.E."/>
            <person name="Sieber C.M.K."/>
            <person name="Emerson J.B."/>
            <person name="Anantharaman K."/>
            <person name="Thomas B.C."/>
            <person name="Malmstrom R."/>
            <person name="Stieglmeier M."/>
            <person name="Klingl A."/>
            <person name="Woyke T."/>
            <person name="Ryan C.M."/>
            <person name="Banfield J.F."/>
        </authorList>
    </citation>
    <scope>NUCLEOTIDE SEQUENCE [LARGE SCALE GENOMIC DNA]</scope>
</reference>
<comment type="function">
    <text evidence="3">Required for rescue of stalled ribosomes mediated by trans-translation. Binds to transfer-messenger RNA (tmRNA), required for stable association of tmRNA with ribosomes. tmRNA and SmpB together mimic tRNA shape, replacing the anticodon stem-loop with SmpB. tmRNA is encoded by the ssrA gene; the 2 termini fold to resemble tRNA(Ala) and it encodes a 'tag peptide', a short internal open reading frame. During trans-translation Ala-aminoacylated tmRNA acts like a tRNA, entering the A-site of stalled ribosomes, displacing the stalled mRNA. The ribosome then switches to translate the ORF on the tmRNA; the nascent peptide is terminated with the 'tag peptide' encoded by the tmRNA and targeted for degradation. The ribosome is freed to recommence translation, which seems to be the essential function of trans-translation.</text>
</comment>
<dbReference type="Proteomes" id="UP000230557">
    <property type="component" value="Unassembled WGS sequence"/>
</dbReference>
<dbReference type="PANTHER" id="PTHR30308:SF2">
    <property type="entry name" value="SSRA-BINDING PROTEIN"/>
    <property type="match status" value="1"/>
</dbReference>
<dbReference type="GO" id="GO:0070929">
    <property type="term" value="P:trans-translation"/>
    <property type="evidence" value="ECO:0007669"/>
    <property type="project" value="UniProtKB-UniRule"/>
</dbReference>